<dbReference type="EMBL" id="JBEHCU010011815">
    <property type="protein sequence ID" value="KAL1376253.1"/>
    <property type="molecule type" value="Genomic_DNA"/>
</dbReference>
<dbReference type="CDD" id="cd23992">
    <property type="entry name" value="PBP_GOBP"/>
    <property type="match status" value="1"/>
</dbReference>
<evidence type="ECO:0000256" key="1">
    <source>
        <dbReference type="ARBA" id="ARBA00004613"/>
    </source>
</evidence>
<keyword evidence="4 5" id="KW-0732">Signal</keyword>
<proteinExistence type="inferred from homology"/>
<evidence type="ECO:0000256" key="3">
    <source>
        <dbReference type="ARBA" id="ARBA00022525"/>
    </source>
</evidence>
<dbReference type="Gene3D" id="1.10.238.20">
    <property type="entry name" value="Pheromone/general odorant binding protein domain"/>
    <property type="match status" value="2"/>
</dbReference>
<accession>A0ABD1CIP4</accession>
<dbReference type="Proteomes" id="UP001562425">
    <property type="component" value="Unassembled WGS sequence"/>
</dbReference>
<reference evidence="6 7" key="1">
    <citation type="submission" date="2024-05" db="EMBL/GenBank/DDBJ databases">
        <title>Culex pipiens pipiens assembly and annotation.</title>
        <authorList>
            <person name="Alout H."/>
            <person name="Durand T."/>
        </authorList>
    </citation>
    <scope>NUCLEOTIDE SEQUENCE [LARGE SCALE GENOMIC DNA]</scope>
    <source>
        <strain evidence="6">HA-2024</strain>
        <tissue evidence="6">Whole body</tissue>
    </source>
</reference>
<evidence type="ECO:0000256" key="5">
    <source>
        <dbReference type="SAM" id="SignalP"/>
    </source>
</evidence>
<dbReference type="InterPro" id="IPR036728">
    <property type="entry name" value="PBP_GOBP_sf"/>
</dbReference>
<comment type="caution">
    <text evidence="6">The sequence shown here is derived from an EMBL/GenBank/DDBJ whole genome shotgun (WGS) entry which is preliminary data.</text>
</comment>
<dbReference type="AlphaFoldDB" id="A0ABD1CIP4"/>
<dbReference type="Pfam" id="PF01395">
    <property type="entry name" value="PBP_GOBP"/>
    <property type="match status" value="2"/>
</dbReference>
<organism evidence="6 7">
    <name type="scientific">Culex pipiens pipiens</name>
    <name type="common">Northern house mosquito</name>
    <dbReference type="NCBI Taxonomy" id="38569"/>
    <lineage>
        <taxon>Eukaryota</taxon>
        <taxon>Metazoa</taxon>
        <taxon>Ecdysozoa</taxon>
        <taxon>Arthropoda</taxon>
        <taxon>Hexapoda</taxon>
        <taxon>Insecta</taxon>
        <taxon>Pterygota</taxon>
        <taxon>Neoptera</taxon>
        <taxon>Endopterygota</taxon>
        <taxon>Diptera</taxon>
        <taxon>Nematocera</taxon>
        <taxon>Culicoidea</taxon>
        <taxon>Culicidae</taxon>
        <taxon>Culicinae</taxon>
        <taxon>Culicini</taxon>
        <taxon>Culex</taxon>
        <taxon>Culex</taxon>
    </lineage>
</organism>
<keyword evidence="3" id="KW-0964">Secreted</keyword>
<dbReference type="PANTHER" id="PTHR11857">
    <property type="entry name" value="ODORANT BINDING PROTEIN-RELATED"/>
    <property type="match status" value="1"/>
</dbReference>
<name>A0ABD1CIP4_CULPP</name>
<sequence length="316" mass="36016">MSKVLFLLGLAILGVLSDDWTPLNPEEVAYLQGRCMEDHFGDDFELVKKWIKWKLPEASDKKTSCYVKCLVEKLGIYDGQKFQPDRVDQQYKAYKDHNGVLEAKASAIKDAIGKLAPSGADCDAVAKPFIPFNNKNEGDLRKIFLVDSYVRHRVTCADPQIKPKGISIFRFCGKQFYKDGEAAYCKVRRHGFSDDPKFIQHSNCTTRGMRWMKKNGEMDESAILRDLHLVSVNDKDDKVKEALKNCKPNDASKARDNYKCLYDGLGEELFMKVLDYVEVRSENYNHRLRKATAKYDAAAMRANVESLDSDAQCPKQ</sequence>
<dbReference type="InterPro" id="IPR006170">
    <property type="entry name" value="PBP/GOBP"/>
</dbReference>
<comment type="similarity">
    <text evidence="2">Belongs to the PBP/GOBP family.</text>
</comment>
<keyword evidence="7" id="KW-1185">Reference proteome</keyword>
<evidence type="ECO:0000313" key="6">
    <source>
        <dbReference type="EMBL" id="KAL1376253.1"/>
    </source>
</evidence>
<comment type="subcellular location">
    <subcellularLocation>
        <location evidence="1">Secreted</location>
    </subcellularLocation>
</comment>
<dbReference type="GO" id="GO:0005576">
    <property type="term" value="C:extracellular region"/>
    <property type="evidence" value="ECO:0007669"/>
    <property type="project" value="UniProtKB-SubCell"/>
</dbReference>
<dbReference type="SUPFAM" id="SSF47565">
    <property type="entry name" value="Insect pheromone/odorant-binding proteins"/>
    <property type="match status" value="2"/>
</dbReference>
<gene>
    <name evidence="6" type="ORF">pipiens_001579</name>
</gene>
<dbReference type="PANTHER" id="PTHR11857:SF43">
    <property type="entry name" value="GEO07291P1-RELATED"/>
    <property type="match status" value="1"/>
</dbReference>
<feature type="signal peptide" evidence="5">
    <location>
        <begin position="1"/>
        <end position="17"/>
    </location>
</feature>
<evidence type="ECO:0000256" key="2">
    <source>
        <dbReference type="ARBA" id="ARBA00008098"/>
    </source>
</evidence>
<evidence type="ECO:0000313" key="7">
    <source>
        <dbReference type="Proteomes" id="UP001562425"/>
    </source>
</evidence>
<evidence type="ECO:0000256" key="4">
    <source>
        <dbReference type="ARBA" id="ARBA00022729"/>
    </source>
</evidence>
<protein>
    <submittedName>
        <fullName evidence="6">Uncharacterized protein</fullName>
    </submittedName>
</protein>
<feature type="chain" id="PRO_5044858156" evidence="5">
    <location>
        <begin position="18"/>
        <end position="316"/>
    </location>
</feature>